<sequence length="683" mass="75488">MYSNSRFLLTAGLLALGFAAQAQAVADYPIRPVPFTQVKLADNFWLPRLKTNTDVTIPASFQRCEATNRVKNFEMAAAKSGKFATTFPFDDTDIYKTIEGAAYSLSLYPDEHLKEYVDALIAKVAAAQEPDGYLYTARTIDPAHPHSWAGSARWEKERELSHELYNSGHLYEAAVAHYQATGQKNLLDIALKNADLVCATFGPGKRAVAPGHEIVEMGLVKLYRVTGQPKYLQTAKFFIDQRGQYKGYDAKSTDGWRNGQYWQDDKPVVDQKEAEGHAVRAEYLYSAMADVAALTGDKPLLAAVDTIWQNMVSKKFYVTGGTGAVPGGERFGANYELPNTTAYNETCASVADVYWNQRMFQLHGEAKYADILEKVLYNGLISGVGLDGKSFFYSNAMQVKNSASFPQTEPARAGWFDCSCCPTNLARLFPALPGYIYGQHDKDVYVNLFVSGTADLQVNKQPVQLVQQNNYPWDGGLKFTVNPARTTDFNLLVRIPGWARGEAMPSSLYTFATPSAEKVSIKINGKTTPYTLRNGYAVLARQWRKGDVVDVTLPMEVRRVVADARVQDDLGKVALQRGPLMYCAEWTDNQGRASNLLVPASATFISAFRPDLLNGVTTLTATVPAVRVDEAAGTIQTVPQTLTAIPYYAWANRGKGEMTVWFPAKVVDVDVVTRPAVQQEEKK</sequence>
<comment type="caution">
    <text evidence="5">The sequence shown here is derived from an EMBL/GenBank/DDBJ whole genome shotgun (WGS) entry which is preliminary data.</text>
</comment>
<dbReference type="Pfam" id="PF07944">
    <property type="entry name" value="Beta-AFase-like_GH127_cat"/>
    <property type="match status" value="1"/>
</dbReference>
<dbReference type="RefSeq" id="WP_241934898.1">
    <property type="nucleotide sequence ID" value="NZ_JALBGC010000001.1"/>
</dbReference>
<dbReference type="AlphaFoldDB" id="A0A9X1VCH4"/>
<evidence type="ECO:0000313" key="6">
    <source>
        <dbReference type="Proteomes" id="UP001139193"/>
    </source>
</evidence>
<dbReference type="PANTHER" id="PTHR43465">
    <property type="entry name" value="DUF1680 DOMAIN PROTEIN (AFU_ORTHOLOGUE AFUA_1G08910)"/>
    <property type="match status" value="1"/>
</dbReference>
<evidence type="ECO:0000256" key="1">
    <source>
        <dbReference type="SAM" id="SignalP"/>
    </source>
</evidence>
<keyword evidence="6" id="KW-1185">Reference proteome</keyword>
<evidence type="ECO:0000259" key="4">
    <source>
        <dbReference type="Pfam" id="PF20737"/>
    </source>
</evidence>
<dbReference type="EMBL" id="JALBGC010000001">
    <property type="protein sequence ID" value="MCI1186629.1"/>
    <property type="molecule type" value="Genomic_DNA"/>
</dbReference>
<feature type="domain" description="Non-reducing end beta-L-arabinofuranosidase-like GH127 catalytic" evidence="2">
    <location>
        <begin position="37"/>
        <end position="432"/>
    </location>
</feature>
<dbReference type="GO" id="GO:0005975">
    <property type="term" value="P:carbohydrate metabolic process"/>
    <property type="evidence" value="ECO:0007669"/>
    <property type="project" value="InterPro"/>
</dbReference>
<dbReference type="InterPro" id="IPR049046">
    <property type="entry name" value="Beta-AFase-like_GH127_middle"/>
</dbReference>
<dbReference type="InterPro" id="IPR049174">
    <property type="entry name" value="Beta-AFase-like"/>
</dbReference>
<feature type="chain" id="PRO_5040941333" evidence="1">
    <location>
        <begin position="25"/>
        <end position="683"/>
    </location>
</feature>
<protein>
    <submittedName>
        <fullName evidence="5">Glycoside hydrolase family 127 protein</fullName>
    </submittedName>
</protein>
<dbReference type="InterPro" id="IPR008928">
    <property type="entry name" value="6-hairpin_glycosidase_sf"/>
</dbReference>
<dbReference type="SUPFAM" id="SSF48208">
    <property type="entry name" value="Six-hairpin glycosidases"/>
    <property type="match status" value="1"/>
</dbReference>
<evidence type="ECO:0000259" key="3">
    <source>
        <dbReference type="Pfam" id="PF20736"/>
    </source>
</evidence>
<feature type="signal peptide" evidence="1">
    <location>
        <begin position="1"/>
        <end position="24"/>
    </location>
</feature>
<reference evidence="5" key="1">
    <citation type="submission" date="2022-03" db="EMBL/GenBank/DDBJ databases">
        <title>Bacterial whole genome sequence for Hymenobacter sp. DH14.</title>
        <authorList>
            <person name="Le V."/>
        </authorList>
    </citation>
    <scope>NUCLEOTIDE SEQUENCE</scope>
    <source>
        <strain evidence="5">DH14</strain>
    </source>
</reference>
<feature type="domain" description="Non-reducing end beta-L-arabinofuranosidase-like GH127 middle" evidence="3">
    <location>
        <begin position="444"/>
        <end position="555"/>
    </location>
</feature>
<dbReference type="Gene3D" id="1.50.10.20">
    <property type="match status" value="1"/>
</dbReference>
<organism evidence="5 6">
    <name type="scientific">Hymenobacter cyanobacteriorum</name>
    <dbReference type="NCBI Taxonomy" id="2926463"/>
    <lineage>
        <taxon>Bacteria</taxon>
        <taxon>Pseudomonadati</taxon>
        <taxon>Bacteroidota</taxon>
        <taxon>Cytophagia</taxon>
        <taxon>Cytophagales</taxon>
        <taxon>Hymenobacteraceae</taxon>
        <taxon>Hymenobacter</taxon>
    </lineage>
</organism>
<dbReference type="InterPro" id="IPR012878">
    <property type="entry name" value="Beta-AFase-like_GH127_cat"/>
</dbReference>
<keyword evidence="1" id="KW-0732">Signal</keyword>
<name>A0A9X1VCH4_9BACT</name>
<gene>
    <name evidence="5" type="ORF">MON38_04310</name>
</gene>
<accession>A0A9X1VCH4</accession>
<dbReference type="PANTHER" id="PTHR43465:SF2">
    <property type="entry name" value="DUF1680 DOMAIN PROTEIN (AFU_ORTHOLOGUE AFUA_1G08910)"/>
    <property type="match status" value="1"/>
</dbReference>
<evidence type="ECO:0000313" key="5">
    <source>
        <dbReference type="EMBL" id="MCI1186629.1"/>
    </source>
</evidence>
<dbReference type="InterPro" id="IPR049049">
    <property type="entry name" value="Beta-AFase-like_GH127_C"/>
</dbReference>
<feature type="domain" description="Non-reducing end beta-L-arabinofuranosidase-like GH127 C-terminal" evidence="4">
    <location>
        <begin position="557"/>
        <end position="663"/>
    </location>
</feature>
<dbReference type="Pfam" id="PF20737">
    <property type="entry name" value="Glyco_hydro127C"/>
    <property type="match status" value="1"/>
</dbReference>
<evidence type="ECO:0000259" key="2">
    <source>
        <dbReference type="Pfam" id="PF07944"/>
    </source>
</evidence>
<dbReference type="Pfam" id="PF20736">
    <property type="entry name" value="Glyco_hydro127M"/>
    <property type="match status" value="1"/>
</dbReference>
<keyword evidence="5" id="KW-0378">Hydrolase</keyword>
<dbReference type="Proteomes" id="UP001139193">
    <property type="component" value="Unassembled WGS sequence"/>
</dbReference>
<proteinExistence type="predicted"/>
<dbReference type="GO" id="GO:0016787">
    <property type="term" value="F:hydrolase activity"/>
    <property type="evidence" value="ECO:0007669"/>
    <property type="project" value="UniProtKB-KW"/>
</dbReference>